<accession>A0ABD5WJA8</accession>
<feature type="transmembrane region" description="Helical" evidence="1">
    <location>
        <begin position="94"/>
        <end position="115"/>
    </location>
</feature>
<evidence type="ECO:0000313" key="2">
    <source>
        <dbReference type="EMBL" id="MFC7070583.1"/>
    </source>
</evidence>
<feature type="transmembrane region" description="Helical" evidence="1">
    <location>
        <begin position="247"/>
        <end position="267"/>
    </location>
</feature>
<keyword evidence="1" id="KW-1133">Transmembrane helix</keyword>
<proteinExistence type="predicted"/>
<feature type="transmembrane region" description="Helical" evidence="1">
    <location>
        <begin position="221"/>
        <end position="241"/>
    </location>
</feature>
<feature type="transmembrane region" description="Helical" evidence="1">
    <location>
        <begin position="30"/>
        <end position="47"/>
    </location>
</feature>
<name>A0ABD5WJA8_9EURY</name>
<evidence type="ECO:0000256" key="1">
    <source>
        <dbReference type="SAM" id="Phobius"/>
    </source>
</evidence>
<gene>
    <name evidence="2" type="ORF">ACFQL9_13095</name>
</gene>
<keyword evidence="3" id="KW-1185">Reference proteome</keyword>
<sequence>MGDVLGSTAMARAAPLQIVDILVDVDLPKIAAGLMLVGFGFLVFGILRESDIILYFVGVEYDALQRRFPSRSYALVAAGSVILFYHLYTQFSELVVVLLVLGAQFLGGFAAVRSLRKLRVYQQRATEGVRSLRTPYDAGGGSGGRLLEGVASFVYSRALFFALSLLITLLSGWAAVVFLIENGAESVAYVLLVVFTFLSLGASISGVLWKVWGIRDEVRNSVIVGLALSVGGAEVFNFAAVTTEIQLFVAGKVVFVVAYLLALVVWFSDSIDVTALSLDRLVIDQRDR</sequence>
<keyword evidence="1" id="KW-0812">Transmembrane</keyword>
<feature type="transmembrane region" description="Helical" evidence="1">
    <location>
        <begin position="68"/>
        <end position="88"/>
    </location>
</feature>
<evidence type="ECO:0000313" key="3">
    <source>
        <dbReference type="Proteomes" id="UP001596461"/>
    </source>
</evidence>
<dbReference type="RefSeq" id="WP_390210790.1">
    <property type="nucleotide sequence ID" value="NZ_JBHTAH010000012.1"/>
</dbReference>
<feature type="transmembrane region" description="Helical" evidence="1">
    <location>
        <begin position="186"/>
        <end position="209"/>
    </location>
</feature>
<comment type="caution">
    <text evidence="2">The sequence shown here is derived from an EMBL/GenBank/DDBJ whole genome shotgun (WGS) entry which is preliminary data.</text>
</comment>
<protein>
    <submittedName>
        <fullName evidence="2">Uncharacterized protein</fullName>
    </submittedName>
</protein>
<reference evidence="2 3" key="1">
    <citation type="journal article" date="2019" name="Int. J. Syst. Evol. Microbiol.">
        <title>The Global Catalogue of Microorganisms (GCM) 10K type strain sequencing project: providing services to taxonomists for standard genome sequencing and annotation.</title>
        <authorList>
            <consortium name="The Broad Institute Genomics Platform"/>
            <consortium name="The Broad Institute Genome Sequencing Center for Infectious Disease"/>
            <person name="Wu L."/>
            <person name="Ma J."/>
        </authorList>
    </citation>
    <scope>NUCLEOTIDE SEQUENCE [LARGE SCALE GENOMIC DNA]</scope>
    <source>
        <strain evidence="2 3">DT31</strain>
    </source>
</reference>
<feature type="transmembrane region" description="Helical" evidence="1">
    <location>
        <begin position="158"/>
        <end position="180"/>
    </location>
</feature>
<organism evidence="2 3">
    <name type="scientific">Halobaculum lipolyticum</name>
    <dbReference type="NCBI Taxonomy" id="3032001"/>
    <lineage>
        <taxon>Archaea</taxon>
        <taxon>Methanobacteriati</taxon>
        <taxon>Methanobacteriota</taxon>
        <taxon>Stenosarchaea group</taxon>
        <taxon>Halobacteria</taxon>
        <taxon>Halobacteriales</taxon>
        <taxon>Haloferacaceae</taxon>
        <taxon>Halobaculum</taxon>
    </lineage>
</organism>
<dbReference type="Proteomes" id="UP001596461">
    <property type="component" value="Unassembled WGS sequence"/>
</dbReference>
<dbReference type="AlphaFoldDB" id="A0ABD5WJA8"/>
<keyword evidence="1" id="KW-0472">Membrane</keyword>
<dbReference type="EMBL" id="JBHTAH010000012">
    <property type="protein sequence ID" value="MFC7070583.1"/>
    <property type="molecule type" value="Genomic_DNA"/>
</dbReference>